<feature type="transmembrane region" description="Helical" evidence="1">
    <location>
        <begin position="230"/>
        <end position="248"/>
    </location>
</feature>
<evidence type="ECO:0000259" key="2">
    <source>
        <dbReference type="Pfam" id="PF04982"/>
    </source>
</evidence>
<proteinExistence type="predicted"/>
<feature type="transmembrane region" description="Helical" evidence="1">
    <location>
        <begin position="58"/>
        <end position="80"/>
    </location>
</feature>
<feature type="transmembrane region" description="Helical" evidence="1">
    <location>
        <begin position="202"/>
        <end position="224"/>
    </location>
</feature>
<sequence>MLFKSGSVQFRMASLCREEFTPEVYRPGVISLSRLLWGSLGGGLLLAIIAFASRLTGVAVLFPPLAATCFINSTCVFLRVARPKPVIVGHFVASIGGLAGCWVGSFLGAETGYVVALKLGFAVMFAAALMQIFDADHPPAAATAAIPAILPLPMPAYLLPVHMAWGATLAVLFAMAWNRLWFEFPASDIDHRERTCGLYMHLPQIAGLVICAAGFALLCLQRLFPAAHTAGTAVMLLGVALLGTHHFFGMRRSK</sequence>
<feature type="domain" description="HPP transmembrane region" evidence="2">
    <location>
        <begin position="30"/>
        <end position="181"/>
    </location>
</feature>
<organism evidence="3 4">
    <name type="scientific">Pseudodesulfovibrio karagichevae</name>
    <dbReference type="NCBI Taxonomy" id="3239305"/>
    <lineage>
        <taxon>Bacteria</taxon>
        <taxon>Pseudomonadati</taxon>
        <taxon>Thermodesulfobacteriota</taxon>
        <taxon>Desulfovibrionia</taxon>
        <taxon>Desulfovibrionales</taxon>
        <taxon>Desulfovibrionaceae</taxon>
    </lineage>
</organism>
<dbReference type="RefSeq" id="WP_371387972.1">
    <property type="nucleotide sequence ID" value="NZ_JBGLYH010000071.1"/>
</dbReference>
<feature type="transmembrane region" description="Helical" evidence="1">
    <location>
        <begin position="87"/>
        <end position="107"/>
    </location>
</feature>
<evidence type="ECO:0000313" key="4">
    <source>
        <dbReference type="Proteomes" id="UP001568698"/>
    </source>
</evidence>
<dbReference type="EMBL" id="JBGLYH010000071">
    <property type="protein sequence ID" value="MEZ7198484.1"/>
    <property type="molecule type" value="Genomic_DNA"/>
</dbReference>
<protein>
    <submittedName>
        <fullName evidence="3">HPP family protein</fullName>
    </submittedName>
</protein>
<feature type="transmembrane region" description="Helical" evidence="1">
    <location>
        <begin position="113"/>
        <end position="133"/>
    </location>
</feature>
<dbReference type="InterPro" id="IPR058581">
    <property type="entry name" value="TM_HPP"/>
</dbReference>
<keyword evidence="4" id="KW-1185">Reference proteome</keyword>
<evidence type="ECO:0000256" key="1">
    <source>
        <dbReference type="SAM" id="Phobius"/>
    </source>
</evidence>
<name>A0ABV4K682_9BACT</name>
<dbReference type="Pfam" id="PF04982">
    <property type="entry name" value="TM_HPP"/>
    <property type="match status" value="1"/>
</dbReference>
<evidence type="ECO:0000313" key="3">
    <source>
        <dbReference type="EMBL" id="MEZ7198484.1"/>
    </source>
</evidence>
<keyword evidence="1" id="KW-1133">Transmembrane helix</keyword>
<feature type="transmembrane region" description="Helical" evidence="1">
    <location>
        <begin position="35"/>
        <end position="52"/>
    </location>
</feature>
<feature type="transmembrane region" description="Helical" evidence="1">
    <location>
        <begin position="164"/>
        <end position="182"/>
    </location>
</feature>
<keyword evidence="1" id="KW-0472">Membrane</keyword>
<dbReference type="Proteomes" id="UP001568698">
    <property type="component" value="Unassembled WGS sequence"/>
</dbReference>
<accession>A0ABV4K682</accession>
<gene>
    <name evidence="3" type="ORF">AB6M95_17170</name>
</gene>
<comment type="caution">
    <text evidence="3">The sequence shown here is derived from an EMBL/GenBank/DDBJ whole genome shotgun (WGS) entry which is preliminary data.</text>
</comment>
<keyword evidence="1" id="KW-0812">Transmembrane</keyword>
<reference evidence="3 4" key="1">
    <citation type="submission" date="2024-08" db="EMBL/GenBank/DDBJ databases">
        <title>Sulfate-reducing bacteria isolated from formation water of the oil field in Kazakhstan and description of Pseudodesulfovibrio sp.</title>
        <authorList>
            <person name="Bidzhieva S.K."/>
            <person name="Tourova T.P."/>
            <person name="Grouzdev D.S."/>
            <person name="Beletsky A.V."/>
            <person name="Sokolova D.S."/>
            <person name="Samigullina S.R."/>
            <person name="Poltaraus A.B."/>
            <person name="Avtukh A.N."/>
            <person name="Tereshina V.M."/>
            <person name="Zhaparov N.S."/>
            <person name="Mardanov A.V."/>
            <person name="Nazina T.N."/>
        </authorList>
    </citation>
    <scope>NUCLEOTIDE SEQUENCE [LARGE SCALE GENOMIC DNA]</scope>
    <source>
        <strain evidence="3 4">9FUS</strain>
    </source>
</reference>